<gene>
    <name evidence="1" type="ORF">WA1_50985</name>
</gene>
<proteinExistence type="predicted"/>
<dbReference type="SUPFAM" id="SSF48452">
    <property type="entry name" value="TPR-like"/>
    <property type="match status" value="1"/>
</dbReference>
<dbReference type="InterPro" id="IPR011990">
    <property type="entry name" value="TPR-like_helical_dom_sf"/>
</dbReference>
<dbReference type="Proteomes" id="UP000076925">
    <property type="component" value="Unassembled WGS sequence"/>
</dbReference>
<dbReference type="STRING" id="128403.WA1_50985"/>
<comment type="caution">
    <text evidence="1">The sequence shown here is derived from an EMBL/GenBank/DDBJ whole genome shotgun (WGS) entry which is preliminary data.</text>
</comment>
<dbReference type="Gene3D" id="1.25.40.10">
    <property type="entry name" value="Tetratricopeptide repeat domain"/>
    <property type="match status" value="1"/>
</dbReference>
<dbReference type="RefSeq" id="WP_017740777.1">
    <property type="nucleotide sequence ID" value="NZ_KQ976356.1"/>
</dbReference>
<evidence type="ECO:0000313" key="1">
    <source>
        <dbReference type="EMBL" id="KYC34534.1"/>
    </source>
</evidence>
<reference evidence="1 2" key="1">
    <citation type="journal article" date="2013" name="Genome Biol. Evol.">
        <title>Genomes of Stigonematalean cyanobacteria (subsection V) and the evolution of oxygenic photosynthesis from prokaryotes to plastids.</title>
        <authorList>
            <person name="Dagan T."/>
            <person name="Roettger M."/>
            <person name="Stucken K."/>
            <person name="Landan G."/>
            <person name="Koch R."/>
            <person name="Major P."/>
            <person name="Gould S.B."/>
            <person name="Goremykin V.V."/>
            <person name="Rippka R."/>
            <person name="Tandeau de Marsac N."/>
            <person name="Gugger M."/>
            <person name="Lockhart P.J."/>
            <person name="Allen J.F."/>
            <person name="Brune I."/>
            <person name="Maus I."/>
            <person name="Puhler A."/>
            <person name="Martin W.F."/>
        </authorList>
    </citation>
    <scope>NUCLEOTIDE SEQUENCE [LARGE SCALE GENOMIC DNA]</scope>
    <source>
        <strain evidence="1 2">PCC 7110</strain>
    </source>
</reference>
<organism evidence="1 2">
    <name type="scientific">Scytonema hofmannii PCC 7110</name>
    <dbReference type="NCBI Taxonomy" id="128403"/>
    <lineage>
        <taxon>Bacteria</taxon>
        <taxon>Bacillati</taxon>
        <taxon>Cyanobacteriota</taxon>
        <taxon>Cyanophyceae</taxon>
        <taxon>Nostocales</taxon>
        <taxon>Scytonemataceae</taxon>
        <taxon>Scytonema</taxon>
    </lineage>
</organism>
<dbReference type="AlphaFoldDB" id="A0A139WQ32"/>
<evidence type="ECO:0000313" key="2">
    <source>
        <dbReference type="Proteomes" id="UP000076925"/>
    </source>
</evidence>
<dbReference type="EMBL" id="ANNX02000078">
    <property type="protein sequence ID" value="KYC34534.1"/>
    <property type="molecule type" value="Genomic_DNA"/>
</dbReference>
<protein>
    <submittedName>
        <fullName evidence="1">Uncharacterized protein</fullName>
    </submittedName>
</protein>
<name>A0A139WQ32_9CYAN</name>
<keyword evidence="2" id="KW-1185">Reference proteome</keyword>
<sequence length="313" mass="36562">MSNLRLEKQADGDWHFELPSSVTEFNDSLDSISDAWFYSNLEPNNIINILTNIIKICPDNIDAYCLLGQVYEECGCEDLAFRTWEVGIQRLLRIFPKKFDFRKDKINYYDLNNRPFFRLYHAWGLVHLKAAKDKELIFLSIQNLEIASEIFLNLISIHYNDNIGARDLLIECYLKLGRYEDVLSVCKLYQNEFEEEAIFHDNETTDPSILYGRVLAGIRLNRSDVVQEWLKVAIERRPLVAEILVLKSPSQPENYNPNILTSGGADEAYNYWCDHHDVWFECDAAMALLRKKTTRKLIEEAKRRCSSSWEAQI</sequence>
<dbReference type="OrthoDB" id="6399948at2"/>
<accession>A0A139WQ32</accession>